<comment type="caution">
    <text evidence="2">The sequence shown here is derived from an EMBL/GenBank/DDBJ whole genome shotgun (WGS) entry which is preliminary data.</text>
</comment>
<keyword evidence="1" id="KW-0732">Signal</keyword>
<feature type="chain" id="PRO_5015990538" description="Spondin domain-containing protein" evidence="1">
    <location>
        <begin position="32"/>
        <end position="293"/>
    </location>
</feature>
<organism evidence="2 3">
    <name type="scientific">Streptomyces tateyamensis</name>
    <dbReference type="NCBI Taxonomy" id="565073"/>
    <lineage>
        <taxon>Bacteria</taxon>
        <taxon>Bacillati</taxon>
        <taxon>Actinomycetota</taxon>
        <taxon>Actinomycetes</taxon>
        <taxon>Kitasatosporales</taxon>
        <taxon>Streptomycetaceae</taxon>
        <taxon>Streptomyces</taxon>
    </lineage>
</organism>
<evidence type="ECO:0000313" key="3">
    <source>
        <dbReference type="Proteomes" id="UP000248039"/>
    </source>
</evidence>
<dbReference type="RefSeq" id="WP_110671794.1">
    <property type="nucleotide sequence ID" value="NZ_PYBW01000084.1"/>
</dbReference>
<dbReference type="Proteomes" id="UP000248039">
    <property type="component" value="Unassembled WGS sequence"/>
</dbReference>
<gene>
    <name evidence="2" type="ORF">C7C46_22945</name>
</gene>
<dbReference type="OrthoDB" id="162678at2"/>
<evidence type="ECO:0000313" key="2">
    <source>
        <dbReference type="EMBL" id="PYC76333.1"/>
    </source>
</evidence>
<name>A0A2V4NL52_9ACTN</name>
<evidence type="ECO:0008006" key="4">
    <source>
        <dbReference type="Google" id="ProtNLM"/>
    </source>
</evidence>
<evidence type="ECO:0000256" key="1">
    <source>
        <dbReference type="SAM" id="SignalP"/>
    </source>
</evidence>
<dbReference type="EMBL" id="PYBW01000084">
    <property type="protein sequence ID" value="PYC76333.1"/>
    <property type="molecule type" value="Genomic_DNA"/>
</dbReference>
<dbReference type="AlphaFoldDB" id="A0A2V4NL52"/>
<protein>
    <recommendedName>
        <fullName evidence="4">Spondin domain-containing protein</fullName>
    </recommendedName>
</protein>
<reference evidence="2 3" key="1">
    <citation type="submission" date="2018-03" db="EMBL/GenBank/DDBJ databases">
        <title>Bioinformatic expansion and discovery of thiopeptide antibiotics.</title>
        <authorList>
            <person name="Schwalen C.J."/>
            <person name="Hudson G.A."/>
            <person name="Mitchell D.A."/>
        </authorList>
    </citation>
    <scope>NUCLEOTIDE SEQUENCE [LARGE SCALE GENOMIC DNA]</scope>
    <source>
        <strain evidence="2 3">ATCC 21389</strain>
    </source>
</reference>
<accession>A0A2V4NL52</accession>
<proteinExistence type="predicted"/>
<sequence>MRNALRRSCRLAAVSALALAGSLGGSVTATADAPGHSGFTVDVNLTAAGIQAPDSHPAGTVTFRISTDDPGSRQLQIFKPHPGVSIDQMLADTARAFDPATAAEGIRALNADGEALGGATATPANAAIMSEDLAEGTVYLVDLTPVQSGGAPLVKPLELCKDAGYHLPHFPHGIVIQHETDQGPRFQTEDVDKAEGSYYVHNSATELHEMAIQPVAPGTTDEQVQQFFDGTYTGPPLFTGTAVGLGVVSPDHSVVFHEDKLAPGTYVLLCFIPDDSTGIPHAFEGMHKVVELK</sequence>
<keyword evidence="3" id="KW-1185">Reference proteome</keyword>
<feature type="signal peptide" evidence="1">
    <location>
        <begin position="1"/>
        <end position="31"/>
    </location>
</feature>